<dbReference type="InterPro" id="IPR038559">
    <property type="entry name" value="XkdN-like_sf"/>
</dbReference>
<protein>
    <submittedName>
        <fullName evidence="1">Tail assembly chaperone protein</fullName>
    </submittedName>
</protein>
<sequence>MANTELNAFLNPVLPEKKEVIISKRFLNENGEPIPFVIRPISQKESNALIRKYRKKDKKGHEYFDQTAYMSELVASAVVYPPLDNAELQKQYGLGREACLANMLFTGEYGLLADEIMALSGMEEEDLNNVIDDVKNA</sequence>
<proteinExistence type="predicted"/>
<dbReference type="InterPro" id="IPR014986">
    <property type="entry name" value="XkdN-like"/>
</dbReference>
<organism evidence="1">
    <name type="scientific">Siphoviridae sp. ctdd214</name>
    <dbReference type="NCBI Taxonomy" id="2825581"/>
    <lineage>
        <taxon>Viruses</taxon>
        <taxon>Duplodnaviria</taxon>
        <taxon>Heunggongvirae</taxon>
        <taxon>Uroviricota</taxon>
        <taxon>Caudoviricetes</taxon>
    </lineage>
</organism>
<name>A0A8S5V692_9CAUD</name>
<accession>A0A8S5V692</accession>
<dbReference type="EMBL" id="BK016204">
    <property type="protein sequence ID" value="DAG02139.1"/>
    <property type="molecule type" value="Genomic_DNA"/>
</dbReference>
<dbReference type="Pfam" id="PF08890">
    <property type="entry name" value="Phage_TAC_5"/>
    <property type="match status" value="1"/>
</dbReference>
<evidence type="ECO:0000313" key="1">
    <source>
        <dbReference type="EMBL" id="DAG02139.1"/>
    </source>
</evidence>
<reference evidence="1" key="1">
    <citation type="journal article" date="2021" name="Proc. Natl. Acad. Sci. U.S.A.">
        <title>A Catalog of Tens of Thousands of Viruses from Human Metagenomes Reveals Hidden Associations with Chronic Diseases.</title>
        <authorList>
            <person name="Tisza M.J."/>
            <person name="Buck C.B."/>
        </authorList>
    </citation>
    <scope>NUCLEOTIDE SEQUENCE</scope>
    <source>
        <strain evidence="1">Ctdd214</strain>
    </source>
</reference>
<dbReference type="Gene3D" id="3.30.2220.30">
    <property type="match status" value="1"/>
</dbReference>